<dbReference type="RefSeq" id="WP_166283224.1">
    <property type="nucleotide sequence ID" value="NZ_JTHE03000097.1"/>
</dbReference>
<feature type="transmembrane region" description="Helical" evidence="7">
    <location>
        <begin position="132"/>
        <end position="150"/>
    </location>
</feature>
<dbReference type="GO" id="GO:0006508">
    <property type="term" value="P:proteolysis"/>
    <property type="evidence" value="ECO:0007669"/>
    <property type="project" value="UniProtKB-KW"/>
</dbReference>
<feature type="transmembrane region" description="Helical" evidence="7">
    <location>
        <begin position="77"/>
        <end position="96"/>
    </location>
</feature>
<keyword evidence="3" id="KW-0997">Cell inner membrane</keyword>
<dbReference type="GO" id="GO:0008233">
    <property type="term" value="F:peptidase activity"/>
    <property type="evidence" value="ECO:0007669"/>
    <property type="project" value="UniProtKB-KW"/>
</dbReference>
<dbReference type="InterPro" id="IPR035952">
    <property type="entry name" value="Rhomboid-like_sf"/>
</dbReference>
<protein>
    <submittedName>
        <fullName evidence="9">Rhomboid family intramembrane serine protease</fullName>
    </submittedName>
</protein>
<dbReference type="PANTHER" id="PTHR43066:SF26">
    <property type="entry name" value="RHOMBOID PROTEASE GLPG"/>
    <property type="match status" value="1"/>
</dbReference>
<gene>
    <name evidence="9" type="ORF">QQ91_0016675</name>
</gene>
<evidence type="ECO:0000313" key="9">
    <source>
        <dbReference type="EMBL" id="MCM1984459.1"/>
    </source>
</evidence>
<evidence type="ECO:0000256" key="5">
    <source>
        <dbReference type="ARBA" id="ARBA00022989"/>
    </source>
</evidence>
<dbReference type="Proteomes" id="UP000031561">
    <property type="component" value="Unassembled WGS sequence"/>
</dbReference>
<evidence type="ECO:0000256" key="3">
    <source>
        <dbReference type="ARBA" id="ARBA00022519"/>
    </source>
</evidence>
<evidence type="ECO:0000256" key="2">
    <source>
        <dbReference type="ARBA" id="ARBA00022475"/>
    </source>
</evidence>
<feature type="transmembrane region" description="Helical" evidence="7">
    <location>
        <begin position="12"/>
        <end position="30"/>
    </location>
</feature>
<keyword evidence="10" id="KW-1185">Reference proteome</keyword>
<evidence type="ECO:0000256" key="7">
    <source>
        <dbReference type="SAM" id="Phobius"/>
    </source>
</evidence>
<comment type="caution">
    <text evidence="9">The sequence shown here is derived from an EMBL/GenBank/DDBJ whole genome shotgun (WGS) entry which is preliminary data.</text>
</comment>
<feature type="transmembrane region" description="Helical" evidence="7">
    <location>
        <begin position="157"/>
        <end position="183"/>
    </location>
</feature>
<evidence type="ECO:0000313" key="10">
    <source>
        <dbReference type="Proteomes" id="UP000031561"/>
    </source>
</evidence>
<proteinExistence type="predicted"/>
<dbReference type="PANTHER" id="PTHR43066">
    <property type="entry name" value="RHOMBOID-RELATED PROTEIN"/>
    <property type="match status" value="1"/>
</dbReference>
<keyword evidence="4 7" id="KW-0812">Transmembrane</keyword>
<dbReference type="InterPro" id="IPR022764">
    <property type="entry name" value="Peptidase_S54_rhomboid_dom"/>
</dbReference>
<dbReference type="GO" id="GO:0016020">
    <property type="term" value="C:membrane"/>
    <property type="evidence" value="ECO:0007669"/>
    <property type="project" value="UniProtKB-SubCell"/>
</dbReference>
<dbReference type="AlphaFoldDB" id="A0ABD4T6W8"/>
<dbReference type="Pfam" id="PF01694">
    <property type="entry name" value="Rhomboid"/>
    <property type="match status" value="1"/>
</dbReference>
<name>A0ABD4T6W8_9CYAN</name>
<keyword evidence="5 7" id="KW-1133">Transmembrane helix</keyword>
<feature type="domain" description="Peptidase S54 rhomboid" evidence="8">
    <location>
        <begin position="68"/>
        <end position="225"/>
    </location>
</feature>
<keyword evidence="9" id="KW-0645">Protease</keyword>
<reference evidence="9 10" key="1">
    <citation type="journal article" date="2015" name="Genome Announc.">
        <title>Draft Genome Sequence of Filamentous Marine Cyanobacterium Lyngbya confervoides Strain BDU141951.</title>
        <authorList>
            <person name="Chandrababunaidu M.M."/>
            <person name="Sen D."/>
            <person name="Tripathy S."/>
        </authorList>
    </citation>
    <scope>NUCLEOTIDE SEQUENCE [LARGE SCALE GENOMIC DNA]</scope>
    <source>
        <strain evidence="9 10">BDU141951</strain>
    </source>
</reference>
<keyword evidence="9" id="KW-0614">Plasmid</keyword>
<dbReference type="EMBL" id="JTHE03000097">
    <property type="protein sequence ID" value="MCM1984459.1"/>
    <property type="molecule type" value="Genomic_DNA"/>
</dbReference>
<feature type="transmembrane region" description="Helical" evidence="7">
    <location>
        <begin position="205"/>
        <end position="227"/>
    </location>
</feature>
<geneLocation type="plasmid" evidence="9">
    <name>unnamed21</name>
</geneLocation>
<keyword evidence="2" id="KW-1003">Cell membrane</keyword>
<dbReference type="FunFam" id="1.20.1540.10:FF:000027">
    <property type="entry name" value="Rhomboid family intramembrane serine protease"/>
    <property type="match status" value="1"/>
</dbReference>
<keyword evidence="6 7" id="KW-0472">Membrane</keyword>
<feature type="transmembrane region" description="Helical" evidence="7">
    <location>
        <begin position="108"/>
        <end position="126"/>
    </location>
</feature>
<organism evidence="9 10">
    <name type="scientific">Lyngbya confervoides BDU141951</name>
    <dbReference type="NCBI Taxonomy" id="1574623"/>
    <lineage>
        <taxon>Bacteria</taxon>
        <taxon>Bacillati</taxon>
        <taxon>Cyanobacteriota</taxon>
        <taxon>Cyanophyceae</taxon>
        <taxon>Oscillatoriophycideae</taxon>
        <taxon>Oscillatoriales</taxon>
        <taxon>Microcoleaceae</taxon>
        <taxon>Lyngbya</taxon>
    </lineage>
</organism>
<comment type="subcellular location">
    <subcellularLocation>
        <location evidence="1">Membrane</location>
        <topology evidence="1">Multi-pass membrane protein</topology>
    </subcellularLocation>
</comment>
<dbReference type="SUPFAM" id="SSF144091">
    <property type="entry name" value="Rhomboid-like"/>
    <property type="match status" value="1"/>
</dbReference>
<evidence type="ECO:0000259" key="8">
    <source>
        <dbReference type="Pfam" id="PF01694"/>
    </source>
</evidence>
<accession>A0ABD4T6W8</accession>
<evidence type="ECO:0000256" key="4">
    <source>
        <dbReference type="ARBA" id="ARBA00022692"/>
    </source>
</evidence>
<evidence type="ECO:0000256" key="1">
    <source>
        <dbReference type="ARBA" id="ARBA00004141"/>
    </source>
</evidence>
<sequence>MVPLKDYNPIKTTPYVTYGLIALNLLIFAYELTLQQGGLAQFFEQWAVVPSELTQSFQTGFHAPAWSEWDTLITAQFLHAGFLHVAGNMLYLWIFGNNLEDELGHVKFLFFYVVCGVLATLSQWWVDPISAIPSLGASGAIAGVMGAYIFKFPRVRILTLIPLGFFFPTFRIPAVLFLGFWFVEQALYGFMSLEAQANVGMQGGIAYWAHAGGFLFGAILGWMLGLFSQPDLDSESVGSQG</sequence>
<dbReference type="Gene3D" id="1.20.1540.10">
    <property type="entry name" value="Rhomboid-like"/>
    <property type="match status" value="1"/>
</dbReference>
<keyword evidence="9" id="KW-0378">Hydrolase</keyword>
<evidence type="ECO:0000256" key="6">
    <source>
        <dbReference type="ARBA" id="ARBA00023136"/>
    </source>
</evidence>